<dbReference type="Proteomes" id="UP000034034">
    <property type="component" value="Chromosome"/>
</dbReference>
<organism evidence="1 2">
    <name type="scientific">Streptomyces xiamenensis</name>
    <dbReference type="NCBI Taxonomy" id="408015"/>
    <lineage>
        <taxon>Bacteria</taxon>
        <taxon>Bacillati</taxon>
        <taxon>Actinomycetota</taxon>
        <taxon>Actinomycetes</taxon>
        <taxon>Kitasatosporales</taxon>
        <taxon>Streptomycetaceae</taxon>
        <taxon>Streptomyces</taxon>
    </lineage>
</organism>
<dbReference type="PATRIC" id="fig|408015.6.peg.4958"/>
<dbReference type="KEGG" id="sxi:SXIM_48960"/>
<name>A0A0F7FZJ0_9ACTN</name>
<sequence length="37" mass="3900">MVGEDACGDVAKLVVRQHGEGGTADEMSAPLARYLRP</sequence>
<reference evidence="1" key="1">
    <citation type="submission" date="2019-08" db="EMBL/GenBank/DDBJ databases">
        <title>Complete genome sequence of a mangrove-derived Streptomyces xiamenensis.</title>
        <authorList>
            <person name="Xu J."/>
        </authorList>
    </citation>
    <scope>NUCLEOTIDE SEQUENCE</scope>
    <source>
        <strain evidence="1">318</strain>
    </source>
</reference>
<dbReference type="STRING" id="408015.SXIM_48960"/>
<dbReference type="AlphaFoldDB" id="A0A0F7FZJ0"/>
<keyword evidence="2" id="KW-1185">Reference proteome</keyword>
<proteinExistence type="predicted"/>
<gene>
    <name evidence="1" type="ORF">SXIM_48960</name>
</gene>
<dbReference type="EMBL" id="CP009922">
    <property type="protein sequence ID" value="AKG46280.1"/>
    <property type="molecule type" value="Genomic_DNA"/>
</dbReference>
<evidence type="ECO:0000313" key="2">
    <source>
        <dbReference type="Proteomes" id="UP000034034"/>
    </source>
</evidence>
<protein>
    <submittedName>
        <fullName evidence="1">Uncharacterized protein</fullName>
    </submittedName>
</protein>
<evidence type="ECO:0000313" key="1">
    <source>
        <dbReference type="EMBL" id="AKG46280.1"/>
    </source>
</evidence>
<accession>A0A0F7FZJ0</accession>
<dbReference type="HOGENOM" id="CLU_3349435_0_0_11"/>